<name>A0A914Y8V6_9BILA</name>
<organism evidence="2 3">
    <name type="scientific">Panagrolaimus superbus</name>
    <dbReference type="NCBI Taxonomy" id="310955"/>
    <lineage>
        <taxon>Eukaryota</taxon>
        <taxon>Metazoa</taxon>
        <taxon>Ecdysozoa</taxon>
        <taxon>Nematoda</taxon>
        <taxon>Chromadorea</taxon>
        <taxon>Rhabditida</taxon>
        <taxon>Tylenchina</taxon>
        <taxon>Panagrolaimomorpha</taxon>
        <taxon>Panagrolaimoidea</taxon>
        <taxon>Panagrolaimidae</taxon>
        <taxon>Panagrolaimus</taxon>
    </lineage>
</organism>
<sequence>MLRTAILISAVFAVGFCCDAFPNKTDTTLNWFPSCTSKITVYSLVAQDKSGNAEYPIHLSAPLYALVNLTNSGSVYNQMKLTTNLWSWGGWSGCDWHSLPTLGMLSNLDACTNGIPCPIPQGNQQLTITMDFTKFGNIIGLLQDDQPYQIQQVITAPNGDTLCITVQARARIK</sequence>
<accession>A0A914Y8V6</accession>
<protein>
    <submittedName>
        <fullName evidence="3">MD-2-related lipid-recognition domain-containing protein</fullName>
    </submittedName>
</protein>
<proteinExistence type="predicted"/>
<feature type="signal peptide" evidence="1">
    <location>
        <begin position="1"/>
        <end position="20"/>
    </location>
</feature>
<evidence type="ECO:0000313" key="2">
    <source>
        <dbReference type="Proteomes" id="UP000887577"/>
    </source>
</evidence>
<feature type="chain" id="PRO_5037964874" evidence="1">
    <location>
        <begin position="21"/>
        <end position="173"/>
    </location>
</feature>
<keyword evidence="1" id="KW-0732">Signal</keyword>
<reference evidence="3" key="1">
    <citation type="submission" date="2022-11" db="UniProtKB">
        <authorList>
            <consortium name="WormBaseParasite"/>
        </authorList>
    </citation>
    <scope>IDENTIFICATION</scope>
</reference>
<dbReference type="PANTHER" id="PTHR35573:SF1">
    <property type="entry name" value="ML DOMAIN-CONTAINING PROTEIN"/>
    <property type="match status" value="1"/>
</dbReference>
<dbReference type="PANTHER" id="PTHR35573">
    <property type="entry name" value="PROTEIN CBG22129"/>
    <property type="match status" value="1"/>
</dbReference>
<dbReference type="Proteomes" id="UP000887577">
    <property type="component" value="Unplaced"/>
</dbReference>
<keyword evidence="2" id="KW-1185">Reference proteome</keyword>
<dbReference type="WBParaSite" id="PSU_v2.g16622.t1">
    <property type="protein sequence ID" value="PSU_v2.g16622.t1"/>
    <property type="gene ID" value="PSU_v2.g16622"/>
</dbReference>
<dbReference type="AlphaFoldDB" id="A0A914Y8V6"/>
<evidence type="ECO:0000256" key="1">
    <source>
        <dbReference type="SAM" id="SignalP"/>
    </source>
</evidence>
<evidence type="ECO:0000313" key="3">
    <source>
        <dbReference type="WBParaSite" id="PSU_v2.g16622.t1"/>
    </source>
</evidence>